<dbReference type="AlphaFoldDB" id="A0A0E3LNJ1"/>
<protein>
    <submittedName>
        <fullName evidence="2">Type I restriction-modification system, restriction subunit R</fullName>
        <ecNumber evidence="2">3.1.21.3</ecNumber>
    </submittedName>
</protein>
<dbReference type="InterPro" id="IPR006935">
    <property type="entry name" value="Helicase/UvrB_N"/>
</dbReference>
<dbReference type="GO" id="GO:0005524">
    <property type="term" value="F:ATP binding"/>
    <property type="evidence" value="ECO:0007669"/>
    <property type="project" value="InterPro"/>
</dbReference>
<evidence type="ECO:0000313" key="3">
    <source>
        <dbReference type="Proteomes" id="UP000033033"/>
    </source>
</evidence>
<dbReference type="GeneID" id="95970998"/>
<organism evidence="2 3">
    <name type="scientific">Methanosarcina barkeri MS</name>
    <dbReference type="NCBI Taxonomy" id="1434108"/>
    <lineage>
        <taxon>Archaea</taxon>
        <taxon>Methanobacteriati</taxon>
        <taxon>Methanobacteriota</taxon>
        <taxon>Stenosarchaea group</taxon>
        <taxon>Methanomicrobia</taxon>
        <taxon>Methanosarcinales</taxon>
        <taxon>Methanosarcinaceae</taxon>
        <taxon>Methanosarcina</taxon>
    </lineage>
</organism>
<dbReference type="EC" id="3.1.21.3" evidence="2"/>
<proteinExistence type="predicted"/>
<dbReference type="Gene3D" id="3.40.50.300">
    <property type="entry name" value="P-loop containing nucleotide triphosphate hydrolases"/>
    <property type="match status" value="1"/>
</dbReference>
<evidence type="ECO:0000313" key="2">
    <source>
        <dbReference type="EMBL" id="AKB54861.1"/>
    </source>
</evidence>
<dbReference type="GO" id="GO:0009035">
    <property type="term" value="F:type I site-specific deoxyribonuclease activity"/>
    <property type="evidence" value="ECO:0007669"/>
    <property type="project" value="UniProtKB-EC"/>
</dbReference>
<accession>A0A0E3LNJ1</accession>
<dbReference type="STRING" id="1434108.MSBRM_1863"/>
<dbReference type="EMBL" id="CP009528">
    <property type="protein sequence ID" value="AKB54861.1"/>
    <property type="molecule type" value="Genomic_DNA"/>
</dbReference>
<dbReference type="Pfam" id="PF04851">
    <property type="entry name" value="ResIII"/>
    <property type="match status" value="1"/>
</dbReference>
<keyword evidence="2" id="KW-0378">Hydrolase</keyword>
<feature type="domain" description="Helicase/UvrB N-terminal" evidence="1">
    <location>
        <begin position="16"/>
        <end position="51"/>
    </location>
</feature>
<reference evidence="2 3" key="1">
    <citation type="submission" date="2014-07" db="EMBL/GenBank/DDBJ databases">
        <title>Methanogenic archaea and the global carbon cycle.</title>
        <authorList>
            <person name="Henriksen J.R."/>
            <person name="Luke J."/>
            <person name="Reinhart S."/>
            <person name="Benedict M.N."/>
            <person name="Youngblut N.D."/>
            <person name="Metcalf M.E."/>
            <person name="Whitaker R.J."/>
            <person name="Metcalf W.W."/>
        </authorList>
    </citation>
    <scope>NUCLEOTIDE SEQUENCE [LARGE SCALE GENOMIC DNA]</scope>
    <source>
        <strain evidence="2 3">MS</strain>
    </source>
</reference>
<dbReference type="Proteomes" id="UP000033033">
    <property type="component" value="Chromosome"/>
</dbReference>
<dbReference type="PATRIC" id="fig|1434108.4.peg.2368"/>
<evidence type="ECO:0000259" key="1">
    <source>
        <dbReference type="Pfam" id="PF04851"/>
    </source>
</evidence>
<name>A0A0E3LNJ1_METBA</name>
<dbReference type="KEGG" id="mby:MSBRM_1863"/>
<dbReference type="InterPro" id="IPR027417">
    <property type="entry name" value="P-loop_NTPase"/>
</dbReference>
<dbReference type="GO" id="GO:0003677">
    <property type="term" value="F:DNA binding"/>
    <property type="evidence" value="ECO:0007669"/>
    <property type="project" value="InterPro"/>
</dbReference>
<keyword evidence="3" id="KW-1185">Reference proteome</keyword>
<dbReference type="HOGENOM" id="CLU_214146_0_0_2"/>
<gene>
    <name evidence="2" type="ORF">MSBRM_1863</name>
</gene>
<dbReference type="RefSeq" id="WP_243684534.1">
    <property type="nucleotide sequence ID" value="NZ_CP009528.1"/>
</dbReference>
<sequence>MQEKLLDLPKLKKNGLRDWQITAISNLEKSFKGNRPKALIQMATVSGKTILP</sequence>